<accession>A0A392RQE0</accession>
<dbReference type="PANTHER" id="PTHR15503">
    <property type="entry name" value="LDOC1 RELATED"/>
    <property type="match status" value="1"/>
</dbReference>
<dbReference type="AlphaFoldDB" id="A0A392RQE0"/>
<sequence>MDWLSYHYIILDCARKLAFFPEPGVARYLSANGLVVTMRNGETEFVSLASIEASSDVRVEEVRVVQLFQDVFSSEIPGFPPTREVEFFIELHPLTGPISESPYRMAPAELIELK</sequence>
<dbReference type="InterPro" id="IPR032567">
    <property type="entry name" value="RTL1-rel"/>
</dbReference>
<keyword evidence="2" id="KW-1185">Reference proteome</keyword>
<comment type="caution">
    <text evidence="1">The sequence shown here is derived from an EMBL/GenBank/DDBJ whole genome shotgun (WGS) entry which is preliminary data.</text>
</comment>
<organism evidence="1 2">
    <name type="scientific">Trifolium medium</name>
    <dbReference type="NCBI Taxonomy" id="97028"/>
    <lineage>
        <taxon>Eukaryota</taxon>
        <taxon>Viridiplantae</taxon>
        <taxon>Streptophyta</taxon>
        <taxon>Embryophyta</taxon>
        <taxon>Tracheophyta</taxon>
        <taxon>Spermatophyta</taxon>
        <taxon>Magnoliopsida</taxon>
        <taxon>eudicotyledons</taxon>
        <taxon>Gunneridae</taxon>
        <taxon>Pentapetalae</taxon>
        <taxon>rosids</taxon>
        <taxon>fabids</taxon>
        <taxon>Fabales</taxon>
        <taxon>Fabaceae</taxon>
        <taxon>Papilionoideae</taxon>
        <taxon>50 kb inversion clade</taxon>
        <taxon>NPAAA clade</taxon>
        <taxon>Hologalegina</taxon>
        <taxon>IRL clade</taxon>
        <taxon>Trifolieae</taxon>
        <taxon>Trifolium</taxon>
    </lineage>
</organism>
<proteinExistence type="predicted"/>
<feature type="non-terminal residue" evidence="1">
    <location>
        <position position="114"/>
    </location>
</feature>
<dbReference type="EMBL" id="LXQA010260982">
    <property type="protein sequence ID" value="MCI38878.1"/>
    <property type="molecule type" value="Genomic_DNA"/>
</dbReference>
<dbReference type="Proteomes" id="UP000265520">
    <property type="component" value="Unassembled WGS sequence"/>
</dbReference>
<evidence type="ECO:0000313" key="1">
    <source>
        <dbReference type="EMBL" id="MCI38878.1"/>
    </source>
</evidence>
<reference evidence="1 2" key="1">
    <citation type="journal article" date="2018" name="Front. Plant Sci.">
        <title>Red Clover (Trifolium pratense) and Zigzag Clover (T. medium) - A Picture of Genomic Similarities and Differences.</title>
        <authorList>
            <person name="Dluhosova J."/>
            <person name="Istvanek J."/>
            <person name="Nedelnik J."/>
            <person name="Repkova J."/>
        </authorList>
    </citation>
    <scope>NUCLEOTIDE SEQUENCE [LARGE SCALE GENOMIC DNA]</scope>
    <source>
        <strain evidence="2">cv. 10/8</strain>
        <tissue evidence="1">Leaf</tissue>
    </source>
</reference>
<name>A0A392RQE0_9FABA</name>
<evidence type="ECO:0000313" key="2">
    <source>
        <dbReference type="Proteomes" id="UP000265520"/>
    </source>
</evidence>
<dbReference type="PANTHER" id="PTHR15503:SF45">
    <property type="entry name" value="RNA-DIRECTED DNA POLYMERASE HOMOLOG"/>
    <property type="match status" value="1"/>
</dbReference>
<protein>
    <submittedName>
        <fullName evidence="1">Uncharacterized protein</fullName>
    </submittedName>
</protein>